<evidence type="ECO:0000313" key="1">
    <source>
        <dbReference type="EMBL" id="MDR7381202.1"/>
    </source>
</evidence>
<dbReference type="Proteomes" id="UP001183585">
    <property type="component" value="Unassembled WGS sequence"/>
</dbReference>
<sequence>MTPAAAQPASAAPSEQADVALVTCLPTSTYDVSYNPPLRLRPVDTVRTTERSYTGCVSTVPGLTGGSGTDSQPRTLSCVDLLASGSSVYTITWNTGQTSTLDVENAINIVGGTITVTQTGTVASGLFAGATVTQQIVGVSLALIPCTLGLGSFSGFTGTTTLLIV</sequence>
<dbReference type="EMBL" id="JAVDYE010000001">
    <property type="protein sequence ID" value="MDR7381202.1"/>
    <property type="molecule type" value="Genomic_DNA"/>
</dbReference>
<evidence type="ECO:0008006" key="3">
    <source>
        <dbReference type="Google" id="ProtNLM"/>
    </source>
</evidence>
<evidence type="ECO:0000313" key="2">
    <source>
        <dbReference type="Proteomes" id="UP001183585"/>
    </source>
</evidence>
<proteinExistence type="predicted"/>
<protein>
    <recommendedName>
        <fullName evidence="3">Ig-like domain-containing protein</fullName>
    </recommendedName>
</protein>
<comment type="caution">
    <text evidence="1">The sequence shown here is derived from an EMBL/GenBank/DDBJ whole genome shotgun (WGS) entry which is preliminary data.</text>
</comment>
<accession>A0ABU2CIR4</accession>
<keyword evidence="2" id="KW-1185">Reference proteome</keyword>
<name>A0ABU2CIR4_9MICO</name>
<organism evidence="1 2">
    <name type="scientific">Promicromonospora iranensis</name>
    <dbReference type="NCBI Taxonomy" id="1105144"/>
    <lineage>
        <taxon>Bacteria</taxon>
        <taxon>Bacillati</taxon>
        <taxon>Actinomycetota</taxon>
        <taxon>Actinomycetes</taxon>
        <taxon>Micrococcales</taxon>
        <taxon>Promicromonosporaceae</taxon>
        <taxon>Promicromonospora</taxon>
    </lineage>
</organism>
<dbReference type="RefSeq" id="WP_274997540.1">
    <property type="nucleotide sequence ID" value="NZ_JAJQQP010000016.1"/>
</dbReference>
<gene>
    <name evidence="1" type="ORF">J2S48_000717</name>
</gene>
<reference evidence="1 2" key="1">
    <citation type="submission" date="2023-07" db="EMBL/GenBank/DDBJ databases">
        <title>Sequencing the genomes of 1000 actinobacteria strains.</title>
        <authorList>
            <person name="Klenk H.-P."/>
        </authorList>
    </citation>
    <scope>NUCLEOTIDE SEQUENCE [LARGE SCALE GENOMIC DNA]</scope>
    <source>
        <strain evidence="1 2">DSM 45554</strain>
    </source>
</reference>